<name>A0AAF3EAY8_9BILA</name>
<keyword evidence="2" id="KW-1133">Transmembrane helix</keyword>
<dbReference type="WBParaSite" id="MBELARI_LOCUS11095">
    <property type="protein sequence ID" value="MBELARI_LOCUS11095"/>
    <property type="gene ID" value="MBELARI_LOCUS11095"/>
</dbReference>
<dbReference type="Proteomes" id="UP000887575">
    <property type="component" value="Unassembled WGS sequence"/>
</dbReference>
<feature type="region of interest" description="Disordered" evidence="1">
    <location>
        <begin position="1"/>
        <end position="26"/>
    </location>
</feature>
<keyword evidence="2" id="KW-0472">Membrane</keyword>
<dbReference type="AlphaFoldDB" id="A0AAF3EAY8"/>
<proteinExistence type="predicted"/>
<evidence type="ECO:0000256" key="2">
    <source>
        <dbReference type="SAM" id="Phobius"/>
    </source>
</evidence>
<evidence type="ECO:0000313" key="4">
    <source>
        <dbReference type="WBParaSite" id="MBELARI_LOCUS11095"/>
    </source>
</evidence>
<accession>A0AAF3EAY8</accession>
<sequence length="208" mass="23803">MVECTSSNDDYSHVFTPTRYNDNSDDQTQISCAERLVSILDEVQQNLEAEHEYHTPKNVFIPEMIMSRSLIHQEIIDAYEYDPSAAGFQMSTIEPFYGTIDNEEKILDHQPELIDFTCSPALPTKSHVPFPVRSDQSLDGLLEELRFQPESSNKFYKRIQTWRECLALDTYDAGLTIAFIVVIFVGVFGGSLRYKTNLAFSQVRMPAQ</sequence>
<protein>
    <submittedName>
        <fullName evidence="4">Uncharacterized protein</fullName>
    </submittedName>
</protein>
<feature type="transmembrane region" description="Helical" evidence="2">
    <location>
        <begin position="173"/>
        <end position="194"/>
    </location>
</feature>
<keyword evidence="3" id="KW-1185">Reference proteome</keyword>
<reference evidence="4" key="1">
    <citation type="submission" date="2024-02" db="UniProtKB">
        <authorList>
            <consortium name="WormBaseParasite"/>
        </authorList>
    </citation>
    <scope>IDENTIFICATION</scope>
</reference>
<evidence type="ECO:0000313" key="3">
    <source>
        <dbReference type="Proteomes" id="UP000887575"/>
    </source>
</evidence>
<organism evidence="3 4">
    <name type="scientific">Mesorhabditis belari</name>
    <dbReference type="NCBI Taxonomy" id="2138241"/>
    <lineage>
        <taxon>Eukaryota</taxon>
        <taxon>Metazoa</taxon>
        <taxon>Ecdysozoa</taxon>
        <taxon>Nematoda</taxon>
        <taxon>Chromadorea</taxon>
        <taxon>Rhabditida</taxon>
        <taxon>Rhabditina</taxon>
        <taxon>Rhabditomorpha</taxon>
        <taxon>Rhabditoidea</taxon>
        <taxon>Rhabditidae</taxon>
        <taxon>Mesorhabditinae</taxon>
        <taxon>Mesorhabditis</taxon>
    </lineage>
</organism>
<keyword evidence="2" id="KW-0812">Transmembrane</keyword>
<evidence type="ECO:0000256" key="1">
    <source>
        <dbReference type="SAM" id="MobiDB-lite"/>
    </source>
</evidence>